<evidence type="ECO:0000256" key="4">
    <source>
        <dbReference type="ARBA" id="ARBA00022679"/>
    </source>
</evidence>
<dbReference type="PANTHER" id="PTHR24421">
    <property type="entry name" value="NITRATE/NITRITE SENSOR PROTEIN NARX-RELATED"/>
    <property type="match status" value="1"/>
</dbReference>
<feature type="transmembrane region" description="Helical" evidence="9">
    <location>
        <begin position="68"/>
        <end position="86"/>
    </location>
</feature>
<organism evidence="11 12">
    <name type="scientific">Nocardioides guangzhouensis</name>
    <dbReference type="NCBI Taxonomy" id="2497878"/>
    <lineage>
        <taxon>Bacteria</taxon>
        <taxon>Bacillati</taxon>
        <taxon>Actinomycetota</taxon>
        <taxon>Actinomycetes</taxon>
        <taxon>Propionibacteriales</taxon>
        <taxon>Nocardioidaceae</taxon>
        <taxon>Nocardioides</taxon>
    </lineage>
</organism>
<dbReference type="Proteomes" id="UP000295198">
    <property type="component" value="Unassembled WGS sequence"/>
</dbReference>
<gene>
    <name evidence="11" type="ORF">EKO23_14035</name>
</gene>
<dbReference type="InterPro" id="IPR011712">
    <property type="entry name" value="Sig_transdc_His_kin_sub3_dim/P"/>
</dbReference>
<comment type="catalytic activity">
    <reaction evidence="1">
        <text>ATP + protein L-histidine = ADP + protein N-phospho-L-histidine.</text>
        <dbReference type="EC" id="2.7.13.3"/>
    </reaction>
</comment>
<evidence type="ECO:0000313" key="11">
    <source>
        <dbReference type="EMBL" id="RYP85099.1"/>
    </source>
</evidence>
<comment type="caution">
    <text evidence="11">The sequence shown here is derived from an EMBL/GenBank/DDBJ whole genome shotgun (WGS) entry which is preliminary data.</text>
</comment>
<name>A0A4V1XZ08_9ACTN</name>
<keyword evidence="6" id="KW-0418">Kinase</keyword>
<dbReference type="GO" id="GO:0000155">
    <property type="term" value="F:phosphorelay sensor kinase activity"/>
    <property type="evidence" value="ECO:0007669"/>
    <property type="project" value="InterPro"/>
</dbReference>
<feature type="domain" description="Signal transduction histidine kinase subgroup 3 dimerisation and phosphoacceptor" evidence="10">
    <location>
        <begin position="399"/>
        <end position="464"/>
    </location>
</feature>
<keyword evidence="8" id="KW-0902">Two-component regulatory system</keyword>
<dbReference type="Pfam" id="PF07730">
    <property type="entry name" value="HisKA_3"/>
    <property type="match status" value="1"/>
</dbReference>
<keyword evidence="9" id="KW-0472">Membrane</keyword>
<dbReference type="AlphaFoldDB" id="A0A4V1XZ08"/>
<feature type="transmembrane region" description="Helical" evidence="9">
    <location>
        <begin position="92"/>
        <end position="114"/>
    </location>
</feature>
<dbReference type="PANTHER" id="PTHR24421:SF10">
    <property type="entry name" value="NITRATE_NITRITE SENSOR PROTEIN NARQ"/>
    <property type="match status" value="1"/>
</dbReference>
<feature type="transmembrane region" description="Helical" evidence="9">
    <location>
        <begin position="175"/>
        <end position="199"/>
    </location>
</feature>
<dbReference type="GO" id="GO:0046983">
    <property type="term" value="F:protein dimerization activity"/>
    <property type="evidence" value="ECO:0007669"/>
    <property type="project" value="InterPro"/>
</dbReference>
<accession>A0A4V1XZ08</accession>
<dbReference type="OrthoDB" id="3217947at2"/>
<keyword evidence="3" id="KW-0597">Phosphoprotein</keyword>
<reference evidence="11 12" key="1">
    <citation type="submission" date="2019-01" db="EMBL/GenBank/DDBJ databases">
        <title>Nocardioides guangzhouensis sp. nov., an actinobacterium isolated from soil.</title>
        <authorList>
            <person name="Fu Y."/>
            <person name="Cai Y."/>
            <person name="Lin Z."/>
            <person name="Chen P."/>
        </authorList>
    </citation>
    <scope>NUCLEOTIDE SEQUENCE [LARGE SCALE GENOMIC DNA]</scope>
    <source>
        <strain evidence="11 12">130</strain>
    </source>
</reference>
<evidence type="ECO:0000256" key="2">
    <source>
        <dbReference type="ARBA" id="ARBA00012438"/>
    </source>
</evidence>
<evidence type="ECO:0000259" key="10">
    <source>
        <dbReference type="Pfam" id="PF07730"/>
    </source>
</evidence>
<dbReference type="EC" id="2.7.13.3" evidence="2"/>
<keyword evidence="7" id="KW-0067">ATP-binding</keyword>
<evidence type="ECO:0000256" key="1">
    <source>
        <dbReference type="ARBA" id="ARBA00000085"/>
    </source>
</evidence>
<sequence>MSTVGRLVVWSAVVGTAVALALVPRSHERLTTYASVSPRLAAADVVAALALLGACVVGLLLEPARPGLVALALAAAVWTTQDWAGWYDGPQFVATVGVVLAPLLVPLLAHAVLAAARQLRRMRAPLTALYAGAGVVAVLHALFYDPFLDEDCWNTCTIKNVLLVAAQPDLGHRVAAAWLLVTAITGAALVGLVISWTTVATRAAVRLRGPAIVAAMVLGGVLLTQSVARWRRPRVDPRTSLDAGLYLALVVAVVLVAAAWAYGPLLDRWTRRGVAHLVRGLGDAVAAGTVARVIAAATGDPSVRVVYRLPSSGGYADAEGRHVDPPHYGPGALPVLRDGHELAVVLHDPDATGGDAVRSVMGTALMLALDNERLRSEGLAQLADLRASRARVVETGDAERRQLERNLHDGAQQRMLALSFDLRRAVAGARDPEARTVLASAEAESRTALAELRDLAHGIHPAVLEEAGLAPALATLADRAPVPVDVQEDLDGRLPPSVERTAYVVVRDAVAAAAADGSQGVTVTLTEVAGDLVVEVRGAGPGPFRSVEDRVAGAGGHVVVAPDRLRAVIPCAS</sequence>
<dbReference type="EMBL" id="SDKM01000019">
    <property type="protein sequence ID" value="RYP85099.1"/>
    <property type="molecule type" value="Genomic_DNA"/>
</dbReference>
<evidence type="ECO:0000256" key="3">
    <source>
        <dbReference type="ARBA" id="ARBA00022553"/>
    </source>
</evidence>
<dbReference type="GO" id="GO:0005524">
    <property type="term" value="F:ATP binding"/>
    <property type="evidence" value="ECO:0007669"/>
    <property type="project" value="UniProtKB-KW"/>
</dbReference>
<keyword evidence="9" id="KW-0812">Transmembrane</keyword>
<keyword evidence="5" id="KW-0547">Nucleotide-binding</keyword>
<feature type="transmembrane region" description="Helical" evidence="9">
    <location>
        <begin position="40"/>
        <end position="61"/>
    </location>
</feature>
<dbReference type="Gene3D" id="6.10.250.2870">
    <property type="match status" value="1"/>
</dbReference>
<evidence type="ECO:0000256" key="6">
    <source>
        <dbReference type="ARBA" id="ARBA00022777"/>
    </source>
</evidence>
<protein>
    <recommendedName>
        <fullName evidence="2">histidine kinase</fullName>
        <ecNumber evidence="2">2.7.13.3</ecNumber>
    </recommendedName>
</protein>
<dbReference type="RefSeq" id="WP_134718329.1">
    <property type="nucleotide sequence ID" value="NZ_SDKM01000019.1"/>
</dbReference>
<evidence type="ECO:0000256" key="9">
    <source>
        <dbReference type="SAM" id="Phobius"/>
    </source>
</evidence>
<keyword evidence="4" id="KW-0808">Transferase</keyword>
<dbReference type="InterPro" id="IPR050482">
    <property type="entry name" value="Sensor_HK_TwoCompSys"/>
</dbReference>
<feature type="transmembrane region" description="Helical" evidence="9">
    <location>
        <begin position="126"/>
        <end position="144"/>
    </location>
</feature>
<keyword evidence="12" id="KW-1185">Reference proteome</keyword>
<feature type="transmembrane region" description="Helical" evidence="9">
    <location>
        <begin position="243"/>
        <end position="262"/>
    </location>
</feature>
<keyword evidence="9" id="KW-1133">Transmembrane helix</keyword>
<evidence type="ECO:0000313" key="12">
    <source>
        <dbReference type="Proteomes" id="UP000295198"/>
    </source>
</evidence>
<evidence type="ECO:0000256" key="5">
    <source>
        <dbReference type="ARBA" id="ARBA00022741"/>
    </source>
</evidence>
<dbReference type="GO" id="GO:0016020">
    <property type="term" value="C:membrane"/>
    <property type="evidence" value="ECO:0007669"/>
    <property type="project" value="InterPro"/>
</dbReference>
<feature type="transmembrane region" description="Helical" evidence="9">
    <location>
        <begin position="211"/>
        <end position="231"/>
    </location>
</feature>
<proteinExistence type="predicted"/>
<evidence type="ECO:0000256" key="8">
    <source>
        <dbReference type="ARBA" id="ARBA00023012"/>
    </source>
</evidence>
<evidence type="ECO:0000256" key="7">
    <source>
        <dbReference type="ARBA" id="ARBA00022840"/>
    </source>
</evidence>